<dbReference type="Pfam" id="PF16216">
    <property type="entry name" value="GxGYxYP_N"/>
    <property type="match status" value="1"/>
</dbReference>
<dbReference type="InterPro" id="IPR038410">
    <property type="entry name" value="GxGYxYP_C_sf"/>
</dbReference>
<dbReference type="GO" id="GO:0005975">
    <property type="term" value="P:carbohydrate metabolic process"/>
    <property type="evidence" value="ECO:0007669"/>
    <property type="project" value="UniProtKB-ARBA"/>
</dbReference>
<accession>A0A852ZJQ3</accession>
<dbReference type="Gene3D" id="3.20.20.490">
    <property type="entry name" value="GxGYxYP glycoside hydrolase, C-terminal domain"/>
    <property type="match status" value="1"/>
</dbReference>
<dbReference type="Proteomes" id="UP000579605">
    <property type="component" value="Unassembled WGS sequence"/>
</dbReference>
<sequence length="918" mass="99419">MDASTPHHADRAERHRLSRRGVIKYGGAVVAMAGLGTRLSIPAEARAADSESGTLVIYDMQHLYSLDLTDQAQARSAYDEMHFVATLQGIVNRDEPRLYVKFSYHDDFGAADIDGFWLNYLQQPGQFLTGRPTRNAADLDDLVRTFRPYLHGAVVWDPRVAATSNVASTVAGVEDLVAIRYDTSPGSLYSRYVTTPATPTVHLPVQRWLLQPNGSPLFTGAGTIPGTKLQSTGSAKCDAYMWAKVRYLDTRRCDPGQLGYYLDAYWLTNPTFGLPVAMVTNHDYLVARRGFVVDLGPWDDEQPSDDPTQPPGTDRATWQAILASAYRGTGGQMTAVHGFVPWQYKYGSAPHNPVGAEWESAELFSAYNAYLDADAPGEVGGMANASIYVHTPLKPSYPQRPAPTVRQLQDRGLVAPDGSVVPKRYVMFYVSDYDSAAWIYHAVPRFWRDPNRGEVPLSWAFNPNLSDRIAPAFTYTRATQTDNDVFIAGDSGAGYLNPSMLETPRPYSGLPSGLAAWQRHCSRYYHLWDITVTGFVIDGNAPAMSAEARQIYARFSTNGFAEQSGPTLGVIGTTPYLQGAQDGSLESILTGDTTRAPYLPEFHVYRNTLQSPTWYKQAADRIHSSLPDAEVAFVDALTFFALLRQHLYDQVIATVGASFVAVVPGQSVAVTLELTSYRPTATTGSVSITAPSGWTASPAAVPFNLDAEGQTQITIDVQAPAGLPLGERHDLAAVVTVGGASRSYGFQTRTSSAATGSATISTTLAAANVDDGLSQVEVSGDGRTQEVTVAGETGRRMVEVVPADLNVYFGVDNSVANDGQFQATFTVDYYDEHTYDWVLQYDSNNPAGTLGGAYTTAGTVTNADTGTWKTATFTVDDARFAGRENGATDFRIFSSAGPITIHRVTVVVSGVGVSSPQH</sequence>
<feature type="domain" description="GxGYxYP putative glycoside hydrolase C-terminal" evidence="2">
    <location>
        <begin position="423"/>
        <end position="554"/>
    </location>
</feature>
<dbReference type="Pfam" id="PF10633">
    <property type="entry name" value="NPCBM_assoc"/>
    <property type="match status" value="1"/>
</dbReference>
<dbReference type="InterPro" id="IPR032626">
    <property type="entry name" value="GxGYxYP_N_1st"/>
</dbReference>
<evidence type="ECO:0000259" key="3">
    <source>
        <dbReference type="Pfam" id="PF16216"/>
    </source>
</evidence>
<evidence type="ECO:0000313" key="4">
    <source>
        <dbReference type="EMBL" id="NYH92473.1"/>
    </source>
</evidence>
<feature type="domain" description="GxGYxYP putative glycoside hydrolase first N-terminal" evidence="3">
    <location>
        <begin position="78"/>
        <end position="147"/>
    </location>
</feature>
<proteinExistence type="predicted"/>
<dbReference type="PANTHER" id="PTHR37321">
    <property type="entry name" value="EXPORTED PROTEIN-RELATED"/>
    <property type="match status" value="1"/>
</dbReference>
<dbReference type="InterPro" id="IPR006311">
    <property type="entry name" value="TAT_signal"/>
</dbReference>
<dbReference type="Pfam" id="PF14323">
    <property type="entry name" value="GxGYxYP_C"/>
    <property type="match status" value="1"/>
</dbReference>
<dbReference type="RefSeq" id="WP_179789899.1">
    <property type="nucleotide sequence ID" value="NZ_BAAARR010000005.1"/>
</dbReference>
<dbReference type="Gene3D" id="2.60.40.10">
    <property type="entry name" value="Immunoglobulins"/>
    <property type="match status" value="1"/>
</dbReference>
<dbReference type="InterPro" id="IPR025832">
    <property type="entry name" value="GxGYxYP_C"/>
</dbReference>
<evidence type="ECO:0000259" key="2">
    <source>
        <dbReference type="Pfam" id="PF14323"/>
    </source>
</evidence>
<dbReference type="InterPro" id="IPR019546">
    <property type="entry name" value="TAT_signal_bac_arc"/>
</dbReference>
<feature type="domain" description="Alpha-galactosidase NEW3" evidence="1">
    <location>
        <begin position="663"/>
        <end position="734"/>
    </location>
</feature>
<protein>
    <submittedName>
        <fullName evidence="4">Uncharacterized protein</fullName>
    </submittedName>
</protein>
<dbReference type="InterPro" id="IPR018905">
    <property type="entry name" value="A-galactase_NEW3"/>
</dbReference>
<dbReference type="PROSITE" id="PS51318">
    <property type="entry name" value="TAT"/>
    <property type="match status" value="1"/>
</dbReference>
<dbReference type="PANTHER" id="PTHR37321:SF1">
    <property type="entry name" value="EXPORTED PROTEIN"/>
    <property type="match status" value="1"/>
</dbReference>
<organism evidence="4 5">
    <name type="scientific">Actinopolymorpha rutila</name>
    <dbReference type="NCBI Taxonomy" id="446787"/>
    <lineage>
        <taxon>Bacteria</taxon>
        <taxon>Bacillati</taxon>
        <taxon>Actinomycetota</taxon>
        <taxon>Actinomycetes</taxon>
        <taxon>Propionibacteriales</taxon>
        <taxon>Actinopolymorphaceae</taxon>
        <taxon>Actinopolymorpha</taxon>
    </lineage>
</organism>
<evidence type="ECO:0000313" key="5">
    <source>
        <dbReference type="Proteomes" id="UP000579605"/>
    </source>
</evidence>
<gene>
    <name evidence="4" type="ORF">F4554_005111</name>
</gene>
<dbReference type="InterPro" id="IPR013783">
    <property type="entry name" value="Ig-like_fold"/>
</dbReference>
<dbReference type="NCBIfam" id="TIGR01409">
    <property type="entry name" value="TAT_signal_seq"/>
    <property type="match status" value="1"/>
</dbReference>
<reference evidence="4 5" key="1">
    <citation type="submission" date="2020-07" db="EMBL/GenBank/DDBJ databases">
        <title>Sequencing the genomes of 1000 actinobacteria strains.</title>
        <authorList>
            <person name="Klenk H.-P."/>
        </authorList>
    </citation>
    <scope>NUCLEOTIDE SEQUENCE [LARGE SCALE GENOMIC DNA]</scope>
    <source>
        <strain evidence="4 5">DSM 18448</strain>
    </source>
</reference>
<name>A0A852ZJQ3_9ACTN</name>
<evidence type="ECO:0000259" key="1">
    <source>
        <dbReference type="Pfam" id="PF10633"/>
    </source>
</evidence>
<comment type="caution">
    <text evidence="4">The sequence shown here is derived from an EMBL/GenBank/DDBJ whole genome shotgun (WGS) entry which is preliminary data.</text>
</comment>
<keyword evidence="5" id="KW-1185">Reference proteome</keyword>
<dbReference type="AlphaFoldDB" id="A0A852ZJQ3"/>
<dbReference type="EMBL" id="JACBZH010000001">
    <property type="protein sequence ID" value="NYH92473.1"/>
    <property type="molecule type" value="Genomic_DNA"/>
</dbReference>